<accession>A0A8J9YIS7</accession>
<keyword evidence="3" id="KW-1185">Reference proteome</keyword>
<dbReference type="Proteomes" id="UP000838878">
    <property type="component" value="Chromosome 6"/>
</dbReference>
<protein>
    <submittedName>
        <fullName evidence="2">Uncharacterized protein</fullName>
    </submittedName>
</protein>
<sequence>MACDNVMPLQRDGRVVYTTAPRGGRLIYAITARQSEQHRQVTTNDARKRLAAERGGDARGAVPSTQSRNAARPFSRTYFFGRSGRARGDANIHCVLTAQNEPWCL</sequence>
<organism evidence="2 3">
    <name type="scientific">Brenthis ino</name>
    <name type="common">lesser marbled fritillary</name>
    <dbReference type="NCBI Taxonomy" id="405034"/>
    <lineage>
        <taxon>Eukaryota</taxon>
        <taxon>Metazoa</taxon>
        <taxon>Ecdysozoa</taxon>
        <taxon>Arthropoda</taxon>
        <taxon>Hexapoda</taxon>
        <taxon>Insecta</taxon>
        <taxon>Pterygota</taxon>
        <taxon>Neoptera</taxon>
        <taxon>Endopterygota</taxon>
        <taxon>Lepidoptera</taxon>
        <taxon>Glossata</taxon>
        <taxon>Ditrysia</taxon>
        <taxon>Papilionoidea</taxon>
        <taxon>Nymphalidae</taxon>
        <taxon>Heliconiinae</taxon>
        <taxon>Argynnini</taxon>
        <taxon>Brenthis</taxon>
    </lineage>
</organism>
<evidence type="ECO:0000256" key="1">
    <source>
        <dbReference type="SAM" id="MobiDB-lite"/>
    </source>
</evidence>
<evidence type="ECO:0000313" key="2">
    <source>
        <dbReference type="EMBL" id="CAH0727471.1"/>
    </source>
</evidence>
<name>A0A8J9YIS7_9NEOP</name>
<dbReference type="EMBL" id="OV170226">
    <property type="protein sequence ID" value="CAH0727471.1"/>
    <property type="molecule type" value="Genomic_DNA"/>
</dbReference>
<evidence type="ECO:0000313" key="3">
    <source>
        <dbReference type="Proteomes" id="UP000838878"/>
    </source>
</evidence>
<dbReference type="AlphaFoldDB" id="A0A8J9YIS7"/>
<reference evidence="2" key="1">
    <citation type="submission" date="2021-12" db="EMBL/GenBank/DDBJ databases">
        <authorList>
            <person name="Martin H S."/>
        </authorList>
    </citation>
    <scope>NUCLEOTIDE SEQUENCE</scope>
</reference>
<proteinExistence type="predicted"/>
<feature type="non-terminal residue" evidence="2">
    <location>
        <position position="105"/>
    </location>
</feature>
<feature type="region of interest" description="Disordered" evidence="1">
    <location>
        <begin position="51"/>
        <end position="70"/>
    </location>
</feature>
<gene>
    <name evidence="2" type="ORF">BINO364_LOCUS12808</name>
</gene>